<keyword evidence="5" id="KW-0966">Cell projection</keyword>
<evidence type="ECO:0000313" key="8">
    <source>
        <dbReference type="Proteomes" id="UP001142055"/>
    </source>
</evidence>
<dbReference type="GO" id="GO:0042073">
    <property type="term" value="P:intraciliary transport"/>
    <property type="evidence" value="ECO:0007669"/>
    <property type="project" value="TreeGrafter"/>
</dbReference>
<dbReference type="SUPFAM" id="SSF50969">
    <property type="entry name" value="YVTN repeat-like/Quinoprotein amine dehydrogenase"/>
    <property type="match status" value="1"/>
</dbReference>
<keyword evidence="8" id="KW-1185">Reference proteome</keyword>
<dbReference type="EMBL" id="JAPWDV010000001">
    <property type="protein sequence ID" value="KAJ6223282.1"/>
    <property type="molecule type" value="Genomic_DNA"/>
</dbReference>
<keyword evidence="3" id="KW-0677">Repeat</keyword>
<gene>
    <name evidence="7" type="ORF">RDWZM_001827</name>
</gene>
<reference evidence="7" key="1">
    <citation type="submission" date="2022-12" db="EMBL/GenBank/DDBJ databases">
        <title>Genome assemblies of Blomia tropicalis.</title>
        <authorList>
            <person name="Cui Y."/>
        </authorList>
    </citation>
    <scope>NUCLEOTIDE SEQUENCE</scope>
    <source>
        <tissue evidence="7">Adult mites</tissue>
    </source>
</reference>
<evidence type="ECO:0000259" key="6">
    <source>
        <dbReference type="Pfam" id="PF24762"/>
    </source>
</evidence>
<feature type="domain" description="IF140/IFT172/WDR19 TPR" evidence="6">
    <location>
        <begin position="948"/>
        <end position="1231"/>
    </location>
</feature>
<dbReference type="InterPro" id="IPR056168">
    <property type="entry name" value="TPR_IF140/IFT172/WDR19"/>
</dbReference>
<evidence type="ECO:0000256" key="3">
    <source>
        <dbReference type="ARBA" id="ARBA00022737"/>
    </source>
</evidence>
<evidence type="ECO:0000256" key="1">
    <source>
        <dbReference type="ARBA" id="ARBA00004138"/>
    </source>
</evidence>
<proteinExistence type="predicted"/>
<accession>A0A9Q0MCW1</accession>
<organism evidence="7 8">
    <name type="scientific">Blomia tropicalis</name>
    <name type="common">Mite</name>
    <dbReference type="NCBI Taxonomy" id="40697"/>
    <lineage>
        <taxon>Eukaryota</taxon>
        <taxon>Metazoa</taxon>
        <taxon>Ecdysozoa</taxon>
        <taxon>Arthropoda</taxon>
        <taxon>Chelicerata</taxon>
        <taxon>Arachnida</taxon>
        <taxon>Acari</taxon>
        <taxon>Acariformes</taxon>
        <taxon>Sarcoptiformes</taxon>
        <taxon>Astigmata</taxon>
        <taxon>Glycyphagoidea</taxon>
        <taxon>Echimyopodidae</taxon>
        <taxon>Blomia</taxon>
    </lineage>
</organism>
<dbReference type="GO" id="GO:0036064">
    <property type="term" value="C:ciliary basal body"/>
    <property type="evidence" value="ECO:0007669"/>
    <property type="project" value="TreeGrafter"/>
</dbReference>
<keyword evidence="2" id="KW-0853">WD repeat</keyword>
<dbReference type="SUPFAM" id="SSF69322">
    <property type="entry name" value="Tricorn protease domain 2"/>
    <property type="match status" value="1"/>
</dbReference>
<dbReference type="PANTHER" id="PTHR15722:SF2">
    <property type="entry name" value="INTRAFLAGELLAR TRANSPORT PROTEIN 172 HOMOLOG"/>
    <property type="match status" value="1"/>
</dbReference>
<dbReference type="OMA" id="LKRTIWQ"/>
<dbReference type="InterPro" id="IPR015943">
    <property type="entry name" value="WD40/YVTN_repeat-like_dom_sf"/>
</dbReference>
<dbReference type="Gene3D" id="1.25.40.470">
    <property type="match status" value="2"/>
</dbReference>
<dbReference type="Gene3D" id="2.130.10.10">
    <property type="entry name" value="YVTN repeat-like/Quinoprotein amine dehydrogenase"/>
    <property type="match status" value="1"/>
</dbReference>
<dbReference type="GO" id="GO:0005930">
    <property type="term" value="C:axoneme"/>
    <property type="evidence" value="ECO:0007669"/>
    <property type="project" value="TreeGrafter"/>
</dbReference>
<dbReference type="Pfam" id="PF24762">
    <property type="entry name" value="TPR_IF140-IFT172"/>
    <property type="match status" value="1"/>
</dbReference>
<dbReference type="Proteomes" id="UP001142055">
    <property type="component" value="Chromosome 1"/>
</dbReference>
<dbReference type="InterPro" id="IPR011044">
    <property type="entry name" value="Quino_amine_DH_bsu"/>
</dbReference>
<keyword evidence="4" id="KW-0969">Cilium</keyword>
<protein>
    <recommendedName>
        <fullName evidence="6">IF140/IFT172/WDR19 TPR domain-containing protein</fullName>
    </recommendedName>
</protein>
<name>A0A9Q0MCW1_BLOTA</name>
<dbReference type="GO" id="GO:0030992">
    <property type="term" value="C:intraciliary transport particle B"/>
    <property type="evidence" value="ECO:0007669"/>
    <property type="project" value="TreeGrafter"/>
</dbReference>
<evidence type="ECO:0000256" key="4">
    <source>
        <dbReference type="ARBA" id="ARBA00023069"/>
    </source>
</evidence>
<comment type="caution">
    <text evidence="7">The sequence shown here is derived from an EMBL/GenBank/DDBJ whole genome shotgun (WGS) entry which is preliminary data.</text>
</comment>
<dbReference type="PANTHER" id="PTHR15722">
    <property type="entry name" value="IFT140/172-RELATED"/>
    <property type="match status" value="1"/>
</dbReference>
<evidence type="ECO:0000313" key="7">
    <source>
        <dbReference type="EMBL" id="KAJ6223282.1"/>
    </source>
</evidence>
<evidence type="ECO:0000256" key="2">
    <source>
        <dbReference type="ARBA" id="ARBA00022574"/>
    </source>
</evidence>
<comment type="subcellular location">
    <subcellularLocation>
        <location evidence="1">Cell projection</location>
        <location evidence="1">Cilium</location>
    </subcellularLocation>
</comment>
<sequence length="1655" mass="186728">MKLEHDQSLSSPLNLVHDGSDSEIRLTRIECIAISSEATKLAACFSTSNHIALFDLITNQECDKFALKSNVTSKSAPTNHGSSVDGIIGKKSFQVRGICFSPGDGDRLAVGQTDCVIYVYRIGSNWGEKKTIVNKFNLASPVSGLYWLPQGLLYSSFDGRVKFIQTQSNKMFSVLSSNSICVSLAFYQDLVVAGFYSDSSSLSSAASSRVRNNLSSSTPNGSAGSGKLIGPVVGARQTIEWGSNLNEATCSPSGTIVIFSSKENLIVFEMETNSRTWRMKMTVKLSGSFLITGLCWSLDGTRLFTSYLNGGIDQFRCRYRSKLYGARFEVNYIGNRQLAINDLEQKSISSFTSNSDILDVRIIKQAFAVVWTANTLIMGSLTDPKARSEIEWHGLTTSGVRFSFDYENVVLISAVGELFLVELGQDKILGSVRTDFVSPHLLSIRIMERKRPTKVFAYLLDVKTISVVDLTTGLQICTWSHNERIDWIELNETGNKLIYRDKALKLILLNILNQEFSILLNICGFVQWVPGSDVIVAQSKDRIYVWYDFSKPVVFPVQGGEMNEAIEIERENGRTLIKMTNPGTDIQLDEVLLEFDTAIDDGDLERAESFLESLENNSTNTLDTTPMWLLLGNIALKQLNLSVGERAFAALGDVAKVSFIKACQQDSSMIALLDHDWSRFESGDFDQVLSIYLRTYNWERAIAFAQKHSRTDLVEKIQTDYYKWLIETGQTSIAAQILEKSGKIEESIAMYLKSGRMLQVTKLILNHYQKTNEGVVITDEMVRKVIDQLLKMESFEEAGDLYQLNGIEEFDSALAAYVKGCVFSKAIHLAKDKFPDEVVRLENQYGEYLLVEMNDPSTAVAHFIEAGKTDRALEAAIAARQFDRAAEIASILDHVPAFYGKRIADYYASKEDLESALDMYINSGCIRDAVQMLNTRGQYARAFKIAKKLMDQSEANEMYEYIAKGYENDGKFKEAEKIYLACGDADSAISMYKSNKMYDHMIRLVKQYHPQLLTETSIYLAKELEADRLYKQAETHYVSVGEWKQAARMYRDAEHWEDAYRVSRAHGGAVAAKQVAFHWSQTLANPSEAIKLLNRYGLSNQVLDYAIEINEYDFALALIIAGGPELRHKLVDVRVKYALWLETEGKYHEAESMFIEANKPKEAVLMYLHAYQFDEALRVAETSLNDDEEVIKDVLTAQARFMFDRDKQTFGIDSANFTTTLSKVESLLLRAGRIEIAVRLYKDVGLWNEAGRICEQYAPHLIEQLKREMIAEASGSSDLYYSKHQTSSVDAVSQRPQSMENSSVNVEQAPPQVDLNQALKVAEQNDDKDSIIRYTILLATQLLKDRLTLESLKILQKHDSVFILPDSKKLLSRIAVILLSELEDFTWSGMGESANSRIEIYSTLRDCFLQLMNINPNLNNIEHDLFEKYLLITHYLSLKTILETIIAESKGDNPSNLRELHLKITVSLLRYTDVIRADKAFFEAGSAARDSRRLDMGFVFLNHFLDLLDAIDEHDYNVDHSDFVGTDIPYEVPLPSKSYYAEHEVEEIKSWILQTSMDTDLSQSLPIDPLREGDIYEASLINSDGSRCLPCLATGYPVIRHKAIEFKSGKYAANKEDWNKLLMLAKITENVHLRQVLHFIGRLCGNNTIVKFSFQ</sequence>
<evidence type="ECO:0000256" key="5">
    <source>
        <dbReference type="ARBA" id="ARBA00023273"/>
    </source>
</evidence>